<proteinExistence type="predicted"/>
<organism evidence="3 4">
    <name type="scientific">Autumnicola tepida</name>
    <dbReference type="NCBI Taxonomy" id="3075595"/>
    <lineage>
        <taxon>Bacteria</taxon>
        <taxon>Pseudomonadati</taxon>
        <taxon>Bacteroidota</taxon>
        <taxon>Flavobacteriia</taxon>
        <taxon>Flavobacteriales</taxon>
        <taxon>Flavobacteriaceae</taxon>
        <taxon>Autumnicola</taxon>
    </lineage>
</organism>
<feature type="domain" description="Haem-binding" evidence="2">
    <location>
        <begin position="16"/>
        <end position="100"/>
    </location>
</feature>
<keyword evidence="1" id="KW-0812">Transmembrane</keyword>
<keyword evidence="4" id="KW-1185">Reference proteome</keyword>
<name>A0ABU3C9U3_9FLAO</name>
<keyword evidence="1" id="KW-1133">Transmembrane helix</keyword>
<evidence type="ECO:0000313" key="4">
    <source>
        <dbReference type="Proteomes" id="UP001262889"/>
    </source>
</evidence>
<protein>
    <submittedName>
        <fullName evidence="3">Heme-binding domain-containing protein</fullName>
    </submittedName>
</protein>
<dbReference type="EMBL" id="JAVRHQ010000010">
    <property type="protein sequence ID" value="MDT0643103.1"/>
    <property type="molecule type" value="Genomic_DNA"/>
</dbReference>
<dbReference type="Proteomes" id="UP001262889">
    <property type="component" value="Unassembled WGS sequence"/>
</dbReference>
<evidence type="ECO:0000259" key="2">
    <source>
        <dbReference type="SMART" id="SM01235"/>
    </source>
</evidence>
<reference evidence="3 4" key="1">
    <citation type="submission" date="2023-09" db="EMBL/GenBank/DDBJ databases">
        <authorList>
            <person name="Rey-Velasco X."/>
        </authorList>
    </citation>
    <scope>NUCLEOTIDE SEQUENCE [LARGE SCALE GENOMIC DNA]</scope>
    <source>
        <strain evidence="3 4">F363</strain>
    </source>
</reference>
<dbReference type="RefSeq" id="WP_311534725.1">
    <property type="nucleotide sequence ID" value="NZ_JAVRHQ010000010.1"/>
</dbReference>
<comment type="caution">
    <text evidence="3">The sequence shown here is derived from an EMBL/GenBank/DDBJ whole genome shotgun (WGS) entry which is preliminary data.</text>
</comment>
<dbReference type="SMART" id="SM01235">
    <property type="entry name" value="Haem_bd"/>
    <property type="match status" value="1"/>
</dbReference>
<feature type="transmembrane region" description="Helical" evidence="1">
    <location>
        <begin position="7"/>
        <end position="25"/>
    </location>
</feature>
<dbReference type="InterPro" id="IPR025992">
    <property type="entry name" value="Haem-bd"/>
</dbReference>
<sequence>MAKKKKIIKSGLIVLIIILLGLQFFRPEKNIYNEVPTTDIAKTENMSKAVSNILVESCYDCHSNNTAYPWYNNIAPVNLFLNNHVKDGKRHLNFSEWANFG</sequence>
<dbReference type="Pfam" id="PF14376">
    <property type="entry name" value="Haem_bd"/>
    <property type="match status" value="1"/>
</dbReference>
<keyword evidence="1" id="KW-0472">Membrane</keyword>
<evidence type="ECO:0000256" key="1">
    <source>
        <dbReference type="SAM" id="Phobius"/>
    </source>
</evidence>
<gene>
    <name evidence="3" type="ORF">RM553_09715</name>
</gene>
<evidence type="ECO:0000313" key="3">
    <source>
        <dbReference type="EMBL" id="MDT0643103.1"/>
    </source>
</evidence>
<accession>A0ABU3C9U3</accession>